<organism evidence="2 3">
    <name type="scientific">Phrynocephalus forsythii</name>
    <dbReference type="NCBI Taxonomy" id="171643"/>
    <lineage>
        <taxon>Eukaryota</taxon>
        <taxon>Metazoa</taxon>
        <taxon>Chordata</taxon>
        <taxon>Craniata</taxon>
        <taxon>Vertebrata</taxon>
        <taxon>Euteleostomi</taxon>
        <taxon>Lepidosauria</taxon>
        <taxon>Squamata</taxon>
        <taxon>Bifurcata</taxon>
        <taxon>Unidentata</taxon>
        <taxon>Episquamata</taxon>
        <taxon>Toxicofera</taxon>
        <taxon>Iguania</taxon>
        <taxon>Acrodonta</taxon>
        <taxon>Agamidae</taxon>
        <taxon>Agaminae</taxon>
        <taxon>Phrynocephalus</taxon>
    </lineage>
</organism>
<feature type="region of interest" description="Disordered" evidence="1">
    <location>
        <begin position="18"/>
        <end position="47"/>
    </location>
</feature>
<keyword evidence="3" id="KW-1185">Reference proteome</keyword>
<evidence type="ECO:0000313" key="3">
    <source>
        <dbReference type="Proteomes" id="UP001142489"/>
    </source>
</evidence>
<dbReference type="Proteomes" id="UP001142489">
    <property type="component" value="Unassembled WGS sequence"/>
</dbReference>
<evidence type="ECO:0000256" key="1">
    <source>
        <dbReference type="SAM" id="MobiDB-lite"/>
    </source>
</evidence>
<sequence>RPTRERKHARVFAFCTEEMGGGNRTPQRAGLALGRGGGSSPPLLRPAWPRERERGVAAQKPSAHGHRTRRAVVLSMHHAGSFQRSSGDANNKTGRSCAMQINLKCSWKPSNK</sequence>
<evidence type="ECO:0000313" key="2">
    <source>
        <dbReference type="EMBL" id="KAJ7338068.1"/>
    </source>
</evidence>
<comment type="caution">
    <text evidence="2">The sequence shown here is derived from an EMBL/GenBank/DDBJ whole genome shotgun (WGS) entry which is preliminary data.</text>
</comment>
<reference evidence="2" key="1">
    <citation type="journal article" date="2023" name="DNA Res.">
        <title>Chromosome-level genome assembly of Phrynocephalus forsythii using third-generation DNA sequencing and Hi-C analysis.</title>
        <authorList>
            <person name="Qi Y."/>
            <person name="Zhao W."/>
            <person name="Zhao Y."/>
            <person name="Niu C."/>
            <person name="Cao S."/>
            <person name="Zhang Y."/>
        </authorList>
    </citation>
    <scope>NUCLEOTIDE SEQUENCE</scope>
    <source>
        <tissue evidence="2">Muscle</tissue>
    </source>
</reference>
<gene>
    <name evidence="2" type="ORF">JRQ81_010607</name>
</gene>
<dbReference type="AlphaFoldDB" id="A0A9Q0Y0X2"/>
<protein>
    <submittedName>
        <fullName evidence="2">Uncharacterized protein</fullName>
    </submittedName>
</protein>
<proteinExistence type="predicted"/>
<accession>A0A9Q0Y0X2</accession>
<feature type="non-terminal residue" evidence="2">
    <location>
        <position position="1"/>
    </location>
</feature>
<dbReference type="EMBL" id="JAPFRF010000003">
    <property type="protein sequence ID" value="KAJ7338068.1"/>
    <property type="molecule type" value="Genomic_DNA"/>
</dbReference>
<name>A0A9Q0Y0X2_9SAUR</name>